<feature type="domain" description="RNA polymerase Rpb2" evidence="15">
    <location>
        <begin position="515"/>
        <end position="575"/>
    </location>
</feature>
<dbReference type="InterPro" id="IPR007642">
    <property type="entry name" value="RNA_pol_Rpb2_2"/>
</dbReference>
<dbReference type="Pfam" id="PF04561">
    <property type="entry name" value="RNA_pol_Rpb2_2"/>
    <property type="match status" value="1"/>
</dbReference>
<dbReference type="InterPro" id="IPR007121">
    <property type="entry name" value="RNA_pol_bsu_CS"/>
</dbReference>
<dbReference type="Pfam" id="PF04565">
    <property type="entry name" value="RNA_pol_Rpb2_3"/>
    <property type="match status" value="1"/>
</dbReference>
<keyword evidence="6" id="KW-0862">Zinc</keyword>
<gene>
    <name evidence="17" type="ORF">ECANGB1_2453</name>
</gene>
<dbReference type="Pfam" id="PF04566">
    <property type="entry name" value="RNA_pol_Rpb2_4"/>
    <property type="match status" value="1"/>
</dbReference>
<dbReference type="InterPro" id="IPR007645">
    <property type="entry name" value="RNA_pol_Rpb2_3"/>
</dbReference>
<dbReference type="Pfam" id="PF00562">
    <property type="entry name" value="RNA_pol_Rpb2_6"/>
    <property type="match status" value="1"/>
</dbReference>
<dbReference type="Pfam" id="PF04560">
    <property type="entry name" value="RNA_pol_Rpb2_7"/>
    <property type="match status" value="1"/>
</dbReference>
<dbReference type="PROSITE" id="PS01166">
    <property type="entry name" value="RNA_POL_BETA"/>
    <property type="match status" value="1"/>
</dbReference>
<dbReference type="Gene3D" id="2.40.270.10">
    <property type="entry name" value="DNA-directed RNA polymerase, subunit 2, domain 6"/>
    <property type="match status" value="1"/>
</dbReference>
<evidence type="ECO:0000259" key="16">
    <source>
        <dbReference type="Pfam" id="PF04567"/>
    </source>
</evidence>
<dbReference type="InterPro" id="IPR037034">
    <property type="entry name" value="RNA_pol_Rpb2_2_sf"/>
</dbReference>
<evidence type="ECO:0000256" key="2">
    <source>
        <dbReference type="ARBA" id="ARBA00022478"/>
    </source>
</evidence>
<dbReference type="FunFam" id="2.40.270.10:FF:000011">
    <property type="entry name" value="DNA-directed RNA polymerase subunit beta"/>
    <property type="match status" value="1"/>
</dbReference>
<dbReference type="InterPro" id="IPR007646">
    <property type="entry name" value="RNA_pol_Rpb2_4"/>
</dbReference>
<dbReference type="GO" id="GO:0003677">
    <property type="term" value="F:DNA binding"/>
    <property type="evidence" value="ECO:0007669"/>
    <property type="project" value="InterPro"/>
</dbReference>
<dbReference type="PANTHER" id="PTHR20856">
    <property type="entry name" value="DNA-DIRECTED RNA POLYMERASE I SUBUNIT 2"/>
    <property type="match status" value="1"/>
</dbReference>
<sequence>MKNDLVELFFREKSLVRQHIESYDYFIEKEIHEIVQANNTVVSDIDHCFYLRYLGIRIEFPTFVENMVEQSVYPQECRTRDITYSANILVDIEYTKNKQKIIKKNVHLGKMPIMLRSSRCHLESYAGTKVGGNRLKDHKAQECVYDNGGYFIIRGVEKVIQIQEQLSRNRIILETGKGGIYSSVTSASIKHKSKTNVIYKNEVFYVQSNIFTEDVPALVVIKAMGVEKCREIYEYLGIECAELIEYSYDEIYFRRIFSKSAALLELSKFVKLKADEDPEKGTERLLRDKILPNVECSVNLRNKAIYLCLMIRKCVLAKKGHLQTDDKDYLGNKRFELAGQMLSILFEDTFKKFNFEFKKSIDKILSKRIRTSEFDALTFFNLQTGSISSTLNRAISSGNWNLKRFRMERSGVTHVLTRYSYITALGMMTKINSHFEKTRKVSGPRSLHTSSWGMFCPADTPEGESCGLVKNLALLAEISTDSDSGATERVLAELGVTEVADSSPSAFYAPSNFLVYVNGSLFGLCQNPVKLAQKFREIRRSGLLDKFVSIFFNKKEQALYVSTDNGRICRPLVIVAKENAFWADRQIRENALKNRTFTDLVTGGFIEYLDVNEENDSLVALSKGALGPAHTHLEVADCAILSLVAATVPFPHHNQSPRNTYQCAMGKQAVGHVATNAKKRSDLLMLKMNYTQRPLASSLVLSLNRYNLIPAGLNAMVAVMNYTGYDIEDAVVLNKQAIDRGFARVEVYRTLKIELNRCENGRLEEIHSEGGVEQVVGPGTLVREGDALLSKVRPDRTVRTVRHKGRAAYVDRVILTRGEDDPFVKIVFRETRVPEIGDKFSSRHGQKGVVGLVVQQCDMPFNEQGISPDIVMNPHGFPSRMTVGKILEQISGKAACCTGNYADATAFEDNSAPGAETQVEKTCSDLVAHGFSYSGKDVFTSGVTGEQFESFVFFGPIFYQRLKHMVADKIHCRARGPRAVLTRQPTEGRQKDGGLRLGEMERDCLIGYGASALLSERLMHCSDEFDAHVCAKCGVICYKVRCSLCGMKPVVVKMPYACKLLFQELMAMNILPKIGLVTGK</sequence>
<dbReference type="GO" id="GO:0000428">
    <property type="term" value="C:DNA-directed RNA polymerase complex"/>
    <property type="evidence" value="ECO:0007669"/>
    <property type="project" value="UniProtKB-KW"/>
</dbReference>
<evidence type="ECO:0000256" key="1">
    <source>
        <dbReference type="ARBA" id="ARBA00006835"/>
    </source>
</evidence>
<evidence type="ECO:0000259" key="13">
    <source>
        <dbReference type="Pfam" id="PF04563"/>
    </source>
</evidence>
<dbReference type="Gene3D" id="3.90.1070.20">
    <property type="match status" value="1"/>
</dbReference>
<dbReference type="GO" id="GO:0032549">
    <property type="term" value="F:ribonucleoside binding"/>
    <property type="evidence" value="ECO:0007669"/>
    <property type="project" value="InterPro"/>
</dbReference>
<evidence type="ECO:0000313" key="18">
    <source>
        <dbReference type="Proteomes" id="UP000192639"/>
    </source>
</evidence>
<proteinExistence type="inferred from homology"/>
<evidence type="ECO:0000313" key="17">
    <source>
        <dbReference type="EMBL" id="ORD95156.1"/>
    </source>
</evidence>
<comment type="similarity">
    <text evidence="1 8">Belongs to the RNA polymerase beta chain family.</text>
</comment>
<evidence type="ECO:0000256" key="3">
    <source>
        <dbReference type="ARBA" id="ARBA00022679"/>
    </source>
</evidence>
<evidence type="ECO:0000256" key="5">
    <source>
        <dbReference type="ARBA" id="ARBA00022723"/>
    </source>
</evidence>
<dbReference type="GO" id="GO:0006351">
    <property type="term" value="P:DNA-templated transcription"/>
    <property type="evidence" value="ECO:0007669"/>
    <property type="project" value="InterPro"/>
</dbReference>
<dbReference type="Pfam" id="PF04563">
    <property type="entry name" value="RNA_pol_Rpb2_1"/>
    <property type="match status" value="1"/>
</dbReference>
<dbReference type="InterPro" id="IPR037033">
    <property type="entry name" value="DNA-dir_RNAP_su2_hyb_sf"/>
</dbReference>
<evidence type="ECO:0000256" key="4">
    <source>
        <dbReference type="ARBA" id="ARBA00022695"/>
    </source>
</evidence>
<feature type="domain" description="RNA polymerase Rpb2" evidence="12">
    <location>
        <begin position="169"/>
        <end position="334"/>
    </location>
</feature>
<dbReference type="InterPro" id="IPR007644">
    <property type="entry name" value="RNA_pol_bsu_protrusion"/>
</dbReference>
<comment type="catalytic activity">
    <reaction evidence="9">
        <text>RNA(n) + a ribonucleoside 5'-triphosphate = RNA(n+1) + diphosphate</text>
        <dbReference type="Rhea" id="RHEA:21248"/>
        <dbReference type="Rhea" id="RHEA-COMP:14527"/>
        <dbReference type="Rhea" id="RHEA-COMP:17342"/>
        <dbReference type="ChEBI" id="CHEBI:33019"/>
        <dbReference type="ChEBI" id="CHEBI:61557"/>
        <dbReference type="ChEBI" id="CHEBI:140395"/>
        <dbReference type="EC" id="2.7.7.6"/>
    </reaction>
</comment>
<evidence type="ECO:0000259" key="15">
    <source>
        <dbReference type="Pfam" id="PF04566"/>
    </source>
</evidence>
<evidence type="ECO:0000256" key="9">
    <source>
        <dbReference type="RuleBase" id="RU363031"/>
    </source>
</evidence>
<dbReference type="Proteomes" id="UP000192639">
    <property type="component" value="Unassembled WGS sequence"/>
</dbReference>
<dbReference type="CDD" id="cd00653">
    <property type="entry name" value="RNA_pol_B_RPB2"/>
    <property type="match status" value="1"/>
</dbReference>
<dbReference type="EC" id="2.7.7.6" evidence="9"/>
<dbReference type="GO" id="GO:0003899">
    <property type="term" value="F:DNA-directed RNA polymerase activity"/>
    <property type="evidence" value="ECO:0007669"/>
    <property type="project" value="UniProtKB-EC"/>
</dbReference>
<evidence type="ECO:0000259" key="14">
    <source>
        <dbReference type="Pfam" id="PF04565"/>
    </source>
</evidence>
<dbReference type="InterPro" id="IPR015712">
    <property type="entry name" value="DNA-dir_RNA_pol_su2"/>
</dbReference>
<evidence type="ECO:0000256" key="6">
    <source>
        <dbReference type="ARBA" id="ARBA00022833"/>
    </source>
</evidence>
<dbReference type="InterPro" id="IPR007120">
    <property type="entry name" value="DNA-dir_RNAP_su2_dom"/>
</dbReference>
<feature type="domain" description="RNA polymerase Rpb2" evidence="11">
    <location>
        <begin position="993"/>
        <end position="1074"/>
    </location>
</feature>
<dbReference type="Gene3D" id="3.90.1110.10">
    <property type="entry name" value="RNA polymerase Rpb2, domain 2"/>
    <property type="match status" value="1"/>
</dbReference>
<keyword evidence="18" id="KW-1185">Reference proteome</keyword>
<evidence type="ECO:0000259" key="12">
    <source>
        <dbReference type="Pfam" id="PF04561"/>
    </source>
</evidence>
<organism evidence="17 18">
    <name type="scientific">Enterospora canceri</name>
    <dbReference type="NCBI Taxonomy" id="1081671"/>
    <lineage>
        <taxon>Eukaryota</taxon>
        <taxon>Fungi</taxon>
        <taxon>Fungi incertae sedis</taxon>
        <taxon>Microsporidia</taxon>
        <taxon>Enterocytozoonidae</taxon>
        <taxon>Enterospora</taxon>
    </lineage>
</organism>
<dbReference type="Gene3D" id="2.40.50.150">
    <property type="match status" value="1"/>
</dbReference>
<keyword evidence="5" id="KW-0479">Metal-binding</keyword>
<dbReference type="InterPro" id="IPR007641">
    <property type="entry name" value="RNA_pol_Rpb2_7"/>
</dbReference>
<dbReference type="VEuPathDB" id="MicrosporidiaDB:ECANGB1_2453"/>
<dbReference type="Pfam" id="PF04567">
    <property type="entry name" value="RNA_pol_Rpb2_5"/>
    <property type="match status" value="1"/>
</dbReference>
<accession>A0A1Y1SAE1</accession>
<dbReference type="SUPFAM" id="SSF64484">
    <property type="entry name" value="beta and beta-prime subunits of DNA dependent RNA-polymerase"/>
    <property type="match status" value="1"/>
</dbReference>
<keyword evidence="3 9" id="KW-0808">Transferase</keyword>
<name>A0A1Y1SAE1_9MICR</name>
<feature type="domain" description="RNA polymerase Rpb2" evidence="14">
    <location>
        <begin position="415"/>
        <end position="478"/>
    </location>
</feature>
<reference evidence="17 18" key="1">
    <citation type="journal article" date="2017" name="Environ. Microbiol.">
        <title>Decay of the glycolytic pathway and adaptation to intranuclear parasitism within Enterocytozoonidae microsporidia.</title>
        <authorList>
            <person name="Wiredu Boakye D."/>
            <person name="Jaroenlak P."/>
            <person name="Prachumwat A."/>
            <person name="Williams T.A."/>
            <person name="Bateman K.S."/>
            <person name="Itsathitphaisarn O."/>
            <person name="Sritunyalucksana K."/>
            <person name="Paszkiewicz K.H."/>
            <person name="Moore K.A."/>
            <person name="Stentiford G.D."/>
            <person name="Williams B.A."/>
        </authorList>
    </citation>
    <scope>NUCLEOTIDE SEQUENCE [LARGE SCALE GENOMIC DNA]</scope>
    <source>
        <strain evidence="17 18">GB1</strain>
    </source>
</reference>
<dbReference type="Gene3D" id="3.90.1100.10">
    <property type="match status" value="1"/>
</dbReference>
<feature type="domain" description="DNA-directed RNA polymerase subunit 2 hybrid-binding" evidence="10">
    <location>
        <begin position="644"/>
        <end position="991"/>
    </location>
</feature>
<feature type="domain" description="RNA polymerase Rpb2" evidence="16">
    <location>
        <begin position="597"/>
        <end position="627"/>
    </location>
</feature>
<dbReference type="OrthoDB" id="10248617at2759"/>
<evidence type="ECO:0000259" key="11">
    <source>
        <dbReference type="Pfam" id="PF04560"/>
    </source>
</evidence>
<evidence type="ECO:0000259" key="10">
    <source>
        <dbReference type="Pfam" id="PF00562"/>
    </source>
</evidence>
<dbReference type="GO" id="GO:0046872">
    <property type="term" value="F:metal ion binding"/>
    <property type="evidence" value="ECO:0007669"/>
    <property type="project" value="UniProtKB-KW"/>
</dbReference>
<protein>
    <recommendedName>
        <fullName evidence="9">DNA-directed RNA polymerase subunit beta</fullName>
        <ecNumber evidence="9">2.7.7.6</ecNumber>
    </recommendedName>
</protein>
<feature type="domain" description="RNA polymerase beta subunit protrusion" evidence="13">
    <location>
        <begin position="15"/>
        <end position="368"/>
    </location>
</feature>
<evidence type="ECO:0000256" key="7">
    <source>
        <dbReference type="ARBA" id="ARBA00023163"/>
    </source>
</evidence>
<evidence type="ECO:0000256" key="8">
    <source>
        <dbReference type="RuleBase" id="RU000434"/>
    </source>
</evidence>
<dbReference type="AlphaFoldDB" id="A0A1Y1SAE1"/>
<keyword evidence="4 9" id="KW-0548">Nucleotidyltransferase</keyword>
<dbReference type="EMBL" id="LWDP01000001">
    <property type="protein sequence ID" value="ORD95156.1"/>
    <property type="molecule type" value="Genomic_DNA"/>
</dbReference>
<dbReference type="InterPro" id="IPR014724">
    <property type="entry name" value="RNA_pol_RPB2_OB-fold"/>
</dbReference>
<keyword evidence="2 9" id="KW-0240">DNA-directed RNA polymerase</keyword>
<keyword evidence="7 9" id="KW-0804">Transcription</keyword>
<comment type="caution">
    <text evidence="17">The sequence shown here is derived from an EMBL/GenBank/DDBJ whole genome shotgun (WGS) entry which is preliminary data.</text>
</comment>
<dbReference type="Gene3D" id="3.90.1800.10">
    <property type="entry name" value="RNA polymerase alpha subunit dimerisation domain"/>
    <property type="match status" value="1"/>
</dbReference>
<comment type="function">
    <text evidence="9">DNA-dependent RNA polymerase catalyzes the transcription of DNA into RNA using the four ribonucleoside triphosphates as substrates.</text>
</comment>
<dbReference type="InterPro" id="IPR007647">
    <property type="entry name" value="RNA_pol_Rpb2_5"/>
</dbReference>